<feature type="transmembrane region" description="Helical" evidence="5">
    <location>
        <begin position="33"/>
        <end position="56"/>
    </location>
</feature>
<dbReference type="InterPro" id="IPR050469">
    <property type="entry name" value="Diguanylate_Cyclase"/>
</dbReference>
<evidence type="ECO:0000259" key="6">
    <source>
        <dbReference type="PROSITE" id="PS50887"/>
    </source>
</evidence>
<dbReference type="PANTHER" id="PTHR45138:SF9">
    <property type="entry name" value="DIGUANYLATE CYCLASE DGCM-RELATED"/>
    <property type="match status" value="1"/>
</dbReference>
<dbReference type="GO" id="GO:1902201">
    <property type="term" value="P:negative regulation of bacterial-type flagellum-dependent cell motility"/>
    <property type="evidence" value="ECO:0007669"/>
    <property type="project" value="TreeGrafter"/>
</dbReference>
<dbReference type="Pfam" id="PF00990">
    <property type="entry name" value="GGDEF"/>
    <property type="match status" value="1"/>
</dbReference>
<sequence>MFKTIENEVLKKAAPAALQREFAQYHFERQQRFCLLIYIASIVIWLVFDLIVSFMGGLRFTYLSPLFLGALSIIATLLAFTRKALHFHRLNVLFVLLMTLSIRMVIDALPANLQPAWLVLAASSILYSASVLPLSHGSFYGALLITWLVLNPFYGTDIELLDLKGTITACYSVFLSALTLYSFVKLRQARLYAYIMSKLLLDQAYLDTLTEIPNRRAFMTTATRQLQAHPREHEHYLAMVDIDNFKKVNDTYGHDIGDLVLKRIAANIKAVMAEYAYARLGGEEFAIYLSGVHRDDVEDLAARLCQTVREDPSEYPVTISIGLTQVAASDSLSQALRKADEALYQAKHSGKDRYTFAA</sequence>
<keyword evidence="8" id="KW-1185">Reference proteome</keyword>
<dbReference type="InterPro" id="IPR000160">
    <property type="entry name" value="GGDEF_dom"/>
</dbReference>
<dbReference type="GO" id="GO:0043709">
    <property type="term" value="P:cell adhesion involved in single-species biofilm formation"/>
    <property type="evidence" value="ECO:0007669"/>
    <property type="project" value="TreeGrafter"/>
</dbReference>
<keyword evidence="5" id="KW-0472">Membrane</keyword>
<comment type="subcellular location">
    <subcellularLocation>
        <location evidence="2">Cell inner membrane</location>
    </subcellularLocation>
</comment>
<dbReference type="PROSITE" id="PS50887">
    <property type="entry name" value="GGDEF"/>
    <property type="match status" value="1"/>
</dbReference>
<evidence type="ECO:0000256" key="1">
    <source>
        <dbReference type="ARBA" id="ARBA00001946"/>
    </source>
</evidence>
<proteinExistence type="predicted"/>
<dbReference type="InterPro" id="IPR029787">
    <property type="entry name" value="Nucleotide_cyclase"/>
</dbReference>
<dbReference type="PANTHER" id="PTHR45138">
    <property type="entry name" value="REGULATORY COMPONENTS OF SENSORY TRANSDUCTION SYSTEM"/>
    <property type="match status" value="1"/>
</dbReference>
<dbReference type="CDD" id="cd01949">
    <property type="entry name" value="GGDEF"/>
    <property type="match status" value="1"/>
</dbReference>
<evidence type="ECO:0000256" key="5">
    <source>
        <dbReference type="SAM" id="Phobius"/>
    </source>
</evidence>
<reference evidence="7 8" key="1">
    <citation type="submission" date="2020-08" db="EMBL/GenBank/DDBJ databases">
        <title>Pseudomonas sp. nov.</title>
        <authorList>
            <person name="Gieschler S."/>
            <person name="Fiedler G."/>
            <person name="Brinks E."/>
            <person name="Boehnlein C."/>
            <person name="Franz C.M.A.P."/>
            <person name="Kabisch J."/>
        </authorList>
    </citation>
    <scope>NUCLEOTIDE SEQUENCE [LARGE SCALE GENOMIC DNA]</scope>
    <source>
        <strain evidence="7 8">MBT-1</strain>
    </source>
</reference>
<feature type="domain" description="GGDEF" evidence="6">
    <location>
        <begin position="233"/>
        <end position="358"/>
    </location>
</feature>
<dbReference type="Proteomes" id="UP000526003">
    <property type="component" value="Unassembled WGS sequence"/>
</dbReference>
<dbReference type="EC" id="2.7.7.65" evidence="3"/>
<comment type="catalytic activity">
    <reaction evidence="4">
        <text>2 GTP = 3',3'-c-di-GMP + 2 diphosphate</text>
        <dbReference type="Rhea" id="RHEA:24898"/>
        <dbReference type="ChEBI" id="CHEBI:33019"/>
        <dbReference type="ChEBI" id="CHEBI:37565"/>
        <dbReference type="ChEBI" id="CHEBI:58805"/>
        <dbReference type="EC" id="2.7.7.65"/>
    </reaction>
</comment>
<feature type="transmembrane region" description="Helical" evidence="5">
    <location>
        <begin position="62"/>
        <end position="80"/>
    </location>
</feature>
<dbReference type="GO" id="GO:0052621">
    <property type="term" value="F:diguanylate cyclase activity"/>
    <property type="evidence" value="ECO:0007669"/>
    <property type="project" value="UniProtKB-EC"/>
</dbReference>
<feature type="transmembrane region" description="Helical" evidence="5">
    <location>
        <begin position="92"/>
        <end position="109"/>
    </location>
</feature>
<feature type="transmembrane region" description="Helical" evidence="5">
    <location>
        <begin position="139"/>
        <end position="154"/>
    </location>
</feature>
<dbReference type="FunFam" id="3.30.70.270:FF:000001">
    <property type="entry name" value="Diguanylate cyclase domain protein"/>
    <property type="match status" value="1"/>
</dbReference>
<dbReference type="InterPro" id="IPR043128">
    <property type="entry name" value="Rev_trsase/Diguanyl_cyclase"/>
</dbReference>
<feature type="transmembrane region" description="Helical" evidence="5">
    <location>
        <begin position="166"/>
        <end position="184"/>
    </location>
</feature>
<organism evidence="7 8">
    <name type="scientific">Pseudomonas kielensis</name>
    <dbReference type="NCBI Taxonomy" id="2762577"/>
    <lineage>
        <taxon>Bacteria</taxon>
        <taxon>Pseudomonadati</taxon>
        <taxon>Pseudomonadota</taxon>
        <taxon>Gammaproteobacteria</taxon>
        <taxon>Pseudomonadales</taxon>
        <taxon>Pseudomonadaceae</taxon>
        <taxon>Pseudomonas</taxon>
    </lineage>
</organism>
<dbReference type="GO" id="GO:0005886">
    <property type="term" value="C:plasma membrane"/>
    <property type="evidence" value="ECO:0007669"/>
    <property type="project" value="UniProtKB-SubCell"/>
</dbReference>
<keyword evidence="5" id="KW-1133">Transmembrane helix</keyword>
<evidence type="ECO:0000313" key="7">
    <source>
        <dbReference type="EMBL" id="MBC2691597.1"/>
    </source>
</evidence>
<evidence type="ECO:0000256" key="3">
    <source>
        <dbReference type="ARBA" id="ARBA00012528"/>
    </source>
</evidence>
<dbReference type="SUPFAM" id="SSF55073">
    <property type="entry name" value="Nucleotide cyclase"/>
    <property type="match status" value="1"/>
</dbReference>
<name>A0A7X1KYP8_9PSED</name>
<dbReference type="NCBIfam" id="TIGR00254">
    <property type="entry name" value="GGDEF"/>
    <property type="match status" value="1"/>
</dbReference>
<comment type="caution">
    <text evidence="7">The sequence shown here is derived from an EMBL/GenBank/DDBJ whole genome shotgun (WGS) entry which is preliminary data.</text>
</comment>
<feature type="transmembrane region" description="Helical" evidence="5">
    <location>
        <begin position="115"/>
        <end position="132"/>
    </location>
</feature>
<keyword evidence="5" id="KW-0812">Transmembrane</keyword>
<gene>
    <name evidence="7" type="ORF">H7995_17550</name>
</gene>
<evidence type="ECO:0000256" key="2">
    <source>
        <dbReference type="ARBA" id="ARBA00004533"/>
    </source>
</evidence>
<comment type="cofactor">
    <cofactor evidence="1">
        <name>Mg(2+)</name>
        <dbReference type="ChEBI" id="CHEBI:18420"/>
    </cofactor>
</comment>
<protein>
    <recommendedName>
        <fullName evidence="3">diguanylate cyclase</fullName>
        <ecNumber evidence="3">2.7.7.65</ecNumber>
    </recommendedName>
</protein>
<dbReference type="RefSeq" id="WP_185818678.1">
    <property type="nucleotide sequence ID" value="NZ_JACMYG010000018.1"/>
</dbReference>
<evidence type="ECO:0000313" key="8">
    <source>
        <dbReference type="Proteomes" id="UP000526003"/>
    </source>
</evidence>
<evidence type="ECO:0000256" key="4">
    <source>
        <dbReference type="ARBA" id="ARBA00034247"/>
    </source>
</evidence>
<dbReference type="Gene3D" id="3.30.70.270">
    <property type="match status" value="1"/>
</dbReference>
<accession>A0A7X1KYP8</accession>
<dbReference type="SMART" id="SM00267">
    <property type="entry name" value="GGDEF"/>
    <property type="match status" value="1"/>
</dbReference>
<dbReference type="AlphaFoldDB" id="A0A7X1KYP8"/>
<dbReference type="EMBL" id="JACMYG010000018">
    <property type="protein sequence ID" value="MBC2691597.1"/>
    <property type="molecule type" value="Genomic_DNA"/>
</dbReference>